<dbReference type="EMBL" id="MHOP01000026">
    <property type="protein sequence ID" value="OGZ65195.1"/>
    <property type="molecule type" value="Genomic_DNA"/>
</dbReference>
<sequence>MGLSLLAVQGNLHECFGTISRGGLFGSHEVSNFMGFFSRKITTDKITESLSGFFDASYGALVFDIKNIDKQILISREQDREIMIVSMFAVVRAVFTIFGDTPITKNIIGGIQYKIFNQYFRDPAEKDQFGNLFWERSNEYSKILSPENKDLDIQFGQIFCSHFFGKEEDGSHLAIMMLVGGLFINTMVEVKKFLNEITSKFTII</sequence>
<evidence type="ECO:0000313" key="1">
    <source>
        <dbReference type="EMBL" id="OGZ65195.1"/>
    </source>
</evidence>
<proteinExistence type="predicted"/>
<dbReference type="Proteomes" id="UP000178774">
    <property type="component" value="Unassembled WGS sequence"/>
</dbReference>
<protein>
    <submittedName>
        <fullName evidence="1">Uncharacterized protein</fullName>
    </submittedName>
</protein>
<dbReference type="AlphaFoldDB" id="A0A1G2HRZ8"/>
<gene>
    <name evidence="1" type="ORF">A2822_01135</name>
</gene>
<accession>A0A1G2HRZ8</accession>
<evidence type="ECO:0000313" key="2">
    <source>
        <dbReference type="Proteomes" id="UP000178774"/>
    </source>
</evidence>
<organism evidence="1 2">
    <name type="scientific">Candidatus Staskawiczbacteria bacterium RIFCSPHIGHO2_01_FULL_41_41</name>
    <dbReference type="NCBI Taxonomy" id="1802203"/>
    <lineage>
        <taxon>Bacteria</taxon>
        <taxon>Candidatus Staskawicziibacteriota</taxon>
    </lineage>
</organism>
<name>A0A1G2HRZ8_9BACT</name>
<reference evidence="1 2" key="1">
    <citation type="journal article" date="2016" name="Nat. Commun.">
        <title>Thousands of microbial genomes shed light on interconnected biogeochemical processes in an aquifer system.</title>
        <authorList>
            <person name="Anantharaman K."/>
            <person name="Brown C.T."/>
            <person name="Hug L.A."/>
            <person name="Sharon I."/>
            <person name="Castelle C.J."/>
            <person name="Probst A.J."/>
            <person name="Thomas B.C."/>
            <person name="Singh A."/>
            <person name="Wilkins M.J."/>
            <person name="Karaoz U."/>
            <person name="Brodie E.L."/>
            <person name="Williams K.H."/>
            <person name="Hubbard S.S."/>
            <person name="Banfield J.F."/>
        </authorList>
    </citation>
    <scope>NUCLEOTIDE SEQUENCE [LARGE SCALE GENOMIC DNA]</scope>
</reference>
<comment type="caution">
    <text evidence="1">The sequence shown here is derived from an EMBL/GenBank/DDBJ whole genome shotgun (WGS) entry which is preliminary data.</text>
</comment>